<evidence type="ECO:0000259" key="2">
    <source>
        <dbReference type="Pfam" id="PF00535"/>
    </source>
</evidence>
<evidence type="ECO:0000313" key="4">
    <source>
        <dbReference type="Proteomes" id="UP000460318"/>
    </source>
</evidence>
<feature type="compositionally biased region" description="Basic and acidic residues" evidence="1">
    <location>
        <begin position="31"/>
        <end position="41"/>
    </location>
</feature>
<accession>A0A7X3INM8</accession>
<protein>
    <submittedName>
        <fullName evidence="3">Glycosyltransferase</fullName>
    </submittedName>
</protein>
<dbReference type="GO" id="GO:0016740">
    <property type="term" value="F:transferase activity"/>
    <property type="evidence" value="ECO:0007669"/>
    <property type="project" value="UniProtKB-KW"/>
</dbReference>
<dbReference type="AlphaFoldDB" id="A0A7X3INM8"/>
<sequence>MKIKQRRDGSSKANKNPWVRRALKAGWRAGSPERTDGGEPESHFYASRLQRSFVEWMNVSMLPRPEYSAMKRMAGAFAQGYAQGAACPVHGIPLLLKGSAAAVVCASSEEDNLHAMLNELEKLPLQEVIVVLNGCRDNSYAITRSHLLVTVVYYPDLLGHDVGRSIGARMTGVDTILFCDGDMVIPAEELAPFIYAVDGGCDVALNDLNGFLPLFVHQDEVTHCKSFLNMALGRRDLGANSLTAVPHALSGRLIRGMDVHHLTVPPKAQALAVLEGYRVEAVHAVDVFAGNRRRDGNTGRGNAVADMIIGDHAEALEEVLKRRGQSGSAGRLSRKDIALKRNAI</sequence>
<dbReference type="InterPro" id="IPR001173">
    <property type="entry name" value="Glyco_trans_2-like"/>
</dbReference>
<dbReference type="Proteomes" id="UP000460318">
    <property type="component" value="Unassembled WGS sequence"/>
</dbReference>
<dbReference type="EMBL" id="WUBI01000005">
    <property type="protein sequence ID" value="MWV46858.1"/>
    <property type="molecule type" value="Genomic_DNA"/>
</dbReference>
<organism evidence="3 4">
    <name type="scientific">Paenibacillus dendrobii</name>
    <dbReference type="NCBI Taxonomy" id="2691084"/>
    <lineage>
        <taxon>Bacteria</taxon>
        <taxon>Bacillati</taxon>
        <taxon>Bacillota</taxon>
        <taxon>Bacilli</taxon>
        <taxon>Bacillales</taxon>
        <taxon>Paenibacillaceae</taxon>
        <taxon>Paenibacillus</taxon>
    </lineage>
</organism>
<dbReference type="SUPFAM" id="SSF53448">
    <property type="entry name" value="Nucleotide-diphospho-sugar transferases"/>
    <property type="match status" value="1"/>
</dbReference>
<reference evidence="3 4" key="1">
    <citation type="submission" date="2019-12" db="EMBL/GenBank/DDBJ databases">
        <title>Paenibacillus sp. nov., an endophytic bacterium isolated from the stem of Dendrobium.</title>
        <authorList>
            <person name="Zhao R."/>
        </authorList>
    </citation>
    <scope>NUCLEOTIDE SEQUENCE [LARGE SCALE GENOMIC DNA]</scope>
    <source>
        <strain evidence="3 4">HJL G12</strain>
    </source>
</reference>
<gene>
    <name evidence="3" type="ORF">GRF59_24925</name>
</gene>
<dbReference type="RefSeq" id="WP_160500453.1">
    <property type="nucleotide sequence ID" value="NZ_WUBI01000005.1"/>
</dbReference>
<dbReference type="Gene3D" id="3.90.550.10">
    <property type="entry name" value="Spore Coat Polysaccharide Biosynthesis Protein SpsA, Chain A"/>
    <property type="match status" value="1"/>
</dbReference>
<name>A0A7X3INM8_9BACL</name>
<keyword evidence="4" id="KW-1185">Reference proteome</keyword>
<dbReference type="CDD" id="cd00761">
    <property type="entry name" value="Glyco_tranf_GTA_type"/>
    <property type="match status" value="1"/>
</dbReference>
<proteinExistence type="predicted"/>
<keyword evidence="3" id="KW-0808">Transferase</keyword>
<evidence type="ECO:0000256" key="1">
    <source>
        <dbReference type="SAM" id="MobiDB-lite"/>
    </source>
</evidence>
<feature type="compositionally biased region" description="Basic and acidic residues" evidence="1">
    <location>
        <begin position="1"/>
        <end position="10"/>
    </location>
</feature>
<feature type="region of interest" description="Disordered" evidence="1">
    <location>
        <begin position="1"/>
        <end position="41"/>
    </location>
</feature>
<dbReference type="InterPro" id="IPR029044">
    <property type="entry name" value="Nucleotide-diphossugar_trans"/>
</dbReference>
<comment type="caution">
    <text evidence="3">The sequence shown here is derived from an EMBL/GenBank/DDBJ whole genome shotgun (WGS) entry which is preliminary data.</text>
</comment>
<feature type="domain" description="Glycosyltransferase 2-like" evidence="2">
    <location>
        <begin position="103"/>
        <end position="204"/>
    </location>
</feature>
<evidence type="ECO:0000313" key="3">
    <source>
        <dbReference type="EMBL" id="MWV46858.1"/>
    </source>
</evidence>
<dbReference type="Pfam" id="PF00535">
    <property type="entry name" value="Glycos_transf_2"/>
    <property type="match status" value="1"/>
</dbReference>